<dbReference type="EMBL" id="JAMQBK010000133">
    <property type="protein sequence ID" value="MCM2375150.1"/>
    <property type="molecule type" value="Genomic_DNA"/>
</dbReference>
<name>A0ABT0UE02_9BACT</name>
<protein>
    <recommendedName>
        <fullName evidence="3">Phytanoyl-CoA dioxygenase family protein</fullName>
    </recommendedName>
</protein>
<evidence type="ECO:0000313" key="1">
    <source>
        <dbReference type="EMBL" id="MCM2375150.1"/>
    </source>
</evidence>
<dbReference type="RefSeq" id="WP_250933694.1">
    <property type="nucleotide sequence ID" value="NZ_JAMQBK010000133.1"/>
</dbReference>
<dbReference type="SUPFAM" id="SSF51197">
    <property type="entry name" value="Clavaminate synthase-like"/>
    <property type="match status" value="1"/>
</dbReference>
<evidence type="ECO:0000313" key="2">
    <source>
        <dbReference type="Proteomes" id="UP001202961"/>
    </source>
</evidence>
<proteinExistence type="predicted"/>
<accession>A0ABT0UE02</accession>
<comment type="caution">
    <text evidence="1">The sequence shown here is derived from an EMBL/GenBank/DDBJ whole genome shotgun (WGS) entry which is preliminary data.</text>
</comment>
<reference evidence="1 2" key="1">
    <citation type="journal article" date="2022" name="Syst. Appl. Microbiol.">
        <title>Rhodopirellula aestuarii sp. nov., a novel member of the genus Rhodopirellula isolated from brackish sediments collected in the Tagus River estuary, Portugal.</title>
        <authorList>
            <person name="Vitorino I.R."/>
            <person name="Klimek D."/>
            <person name="Calusinska M."/>
            <person name="Lobo-da-Cunha A."/>
            <person name="Vasconcelos V."/>
            <person name="Lage O.M."/>
        </authorList>
    </citation>
    <scope>NUCLEOTIDE SEQUENCE [LARGE SCALE GENOMIC DNA]</scope>
    <source>
        <strain evidence="1 2">ICT_H3.1</strain>
    </source>
</reference>
<evidence type="ECO:0008006" key="3">
    <source>
        <dbReference type="Google" id="ProtNLM"/>
    </source>
</evidence>
<gene>
    <name evidence="1" type="ORF">NB063_31390</name>
</gene>
<organism evidence="1 2">
    <name type="scientific">Aporhodopirellula aestuarii</name>
    <dbReference type="NCBI Taxonomy" id="2950107"/>
    <lineage>
        <taxon>Bacteria</taxon>
        <taxon>Pseudomonadati</taxon>
        <taxon>Planctomycetota</taxon>
        <taxon>Planctomycetia</taxon>
        <taxon>Pirellulales</taxon>
        <taxon>Pirellulaceae</taxon>
        <taxon>Aporhodopirellula</taxon>
    </lineage>
</organism>
<sequence length="315" mass="35708">MTNIHFDSDHDDVKRRERLYDGDIYVYSPTPGSQRLCELARQMCETAFAPYHPPSAQDHLSVEQYIEILKELKPGFIHHPDCKQFIPQLLADLGCDLTDTYFDVPRLRSACSGDFLKTGLAYAFKPHRDTWYSPPQSQLNWWMPVYPIEAGNTMAFHPNYWHTPVANSSCQFNYQDWNQTGRKQAANQSTTKDTRVQSEALEPLQLEPDIRITCPPGGVVVFSAAQLHSTVPNLTGVTRFSIDFRTVNQCDFQADRGAPNLDNLSTGTTMMDYRRGTDLESFSEEEIQLDANRIPTAIHPTPKRLVDAATKSSSD</sequence>
<dbReference type="Gene3D" id="2.60.120.620">
    <property type="entry name" value="q2cbj1_9rhob like domain"/>
    <property type="match status" value="1"/>
</dbReference>
<dbReference type="Proteomes" id="UP001202961">
    <property type="component" value="Unassembled WGS sequence"/>
</dbReference>
<keyword evidence="2" id="KW-1185">Reference proteome</keyword>